<evidence type="ECO:0000256" key="6">
    <source>
        <dbReference type="ARBA" id="ARBA00022490"/>
    </source>
</evidence>
<dbReference type="Proteomes" id="UP000629468">
    <property type="component" value="Unassembled WGS sequence"/>
</dbReference>
<feature type="region of interest" description="Disordered" evidence="8">
    <location>
        <begin position="315"/>
        <end position="359"/>
    </location>
</feature>
<sequence length="1071" mass="118458">MSRPKSSSRTGIFEDLGSSFKPRKPYPEGKKTSSPKKRRSPSLSDFGSDSDGTDELDCLSKQSTRTDADKKQPSNSQNHRLHSYHPDVLTGRSNALKGLKFSKKLDSTEGGKKKTSPNRPKPQPKAKAKAKEPRYRSARETDSEDEIREPAGKGTGNSMGSSTNVIPRPKPRPRPRPIPRPLPPPDSPPDSLFGTPKAPSRTASLSVIPLPSPLSSQKTSAAPRSSAANTSSSSSTSKSPASSSHLPPSSSPSYCSKRTSLSSLRIAPRLPQSFPNVSPLVSPVRKRSTVAATRNFPALSPLDKSAKNVAFPKAVKRKDKGKRKALDRNLQPFPMSTQDFGGVHISSDDDSDADGRHARKRRYQEHIEELSDMDLYEEEDSLFMSPAMDPKTLCPYCDEPLPKTPTLHLHRLLKTIYKKSHPDPRSTNPLGRKAPLSIFASVCQRHRFESEILPEAETKGWPKDIDWERLGTRIENLREDLRAIVDDPGPKNVDVQALEGGKGGGEEGMFMLTNFIGKGPRLQCVFWREAMKAVLVRGTRALNGVRAQFIDFDRSQPGYYGGLGSMIIHQTLLNMFPLDSFDPQKITPFTANDFIQRILIPEVALQLIMEDLGLKGLIGAETAFQVLRDSTAYGAAMFPEDSGESAVAKKKINYDEDGDCDDGIFDIGIGDRIVMERARKRRKEIEDEIESCMEPVMDNEEEEGKRKRREWDPLPIETASEVDERTFRTSPRRKASSRRKKKTDIGTDSDAMSITDGDEGTDSGMKTDGSLRCSRPKRNKKAVDYTDYSSDDGNDIRLEKRGRKKASESRRSQSSPSKSRISRSPSASKWPISQSPIGTEAKFQSKDPPLSTFEIPSSEEEEQGSSEIKSRTLARRPSKKKLGRKAYTGKDGEKGETADDVDMDTSLNTPMPKGRAIGSVAENEDVDLTPRPGLKPNDTKSWSSEVGIAAHESVLARARARAQGTNVNDRPKNNMASTSKTKPNSQKAQWASRMHVDPVSDGSSVKDLSLNSGCSSGSEDDEMFRKKREGNGKEKEKKKKKKTGEHSWILSDISSQEGQSLMRQNSRSTRR</sequence>
<comment type="caution">
    <text evidence="10">The sequence shown here is derived from an EMBL/GenBank/DDBJ whole genome shotgun (WGS) entry which is preliminary data.</text>
</comment>
<dbReference type="PANTHER" id="PTHR41391">
    <property type="entry name" value="RESTRICTION OF TELOMERE CAPPING PROTEIN 4"/>
    <property type="match status" value="1"/>
</dbReference>
<dbReference type="EMBL" id="JABXXO010000009">
    <property type="protein sequence ID" value="KAF7770657.1"/>
    <property type="molecule type" value="Genomic_DNA"/>
</dbReference>
<dbReference type="Pfam" id="PF14474">
    <property type="entry name" value="RTC4"/>
    <property type="match status" value="1"/>
</dbReference>
<feature type="compositionally biased region" description="Basic residues" evidence="8">
    <location>
        <begin position="872"/>
        <end position="884"/>
    </location>
</feature>
<comment type="similarity">
    <text evidence="4">Belongs to the RTC4 family.</text>
</comment>
<feature type="compositionally biased region" description="Low complexity" evidence="8">
    <location>
        <begin position="204"/>
        <end position="256"/>
    </location>
</feature>
<feature type="compositionally biased region" description="Basic and acidic residues" evidence="8">
    <location>
        <begin position="129"/>
        <end position="141"/>
    </location>
</feature>
<evidence type="ECO:0000256" key="2">
    <source>
        <dbReference type="ARBA" id="ARBA00004123"/>
    </source>
</evidence>
<dbReference type="GO" id="GO:0005737">
    <property type="term" value="C:cytoplasm"/>
    <property type="evidence" value="ECO:0007669"/>
    <property type="project" value="UniProtKB-SubCell"/>
</dbReference>
<gene>
    <name evidence="10" type="ORF">Agabi119p4_6631</name>
</gene>
<keyword evidence="7" id="KW-0539">Nucleus</keyword>
<feature type="region of interest" description="Disordered" evidence="8">
    <location>
        <begin position="1"/>
        <end position="286"/>
    </location>
</feature>
<evidence type="ECO:0000256" key="1">
    <source>
        <dbReference type="ARBA" id="ARBA00002738"/>
    </source>
</evidence>
<feature type="domain" description="Restriction of telomere capping protein 4 C-terminal" evidence="9">
    <location>
        <begin position="484"/>
        <end position="640"/>
    </location>
</feature>
<feature type="compositionally biased region" description="Basic and acidic residues" evidence="8">
    <location>
        <begin position="103"/>
        <end position="112"/>
    </location>
</feature>
<feature type="compositionally biased region" description="Polar residues" evidence="8">
    <location>
        <begin position="963"/>
        <end position="989"/>
    </location>
</feature>
<evidence type="ECO:0000259" key="9">
    <source>
        <dbReference type="SMART" id="SM01312"/>
    </source>
</evidence>
<proteinExistence type="inferred from homology"/>
<dbReference type="InterPro" id="IPR028094">
    <property type="entry name" value="RTC4_C"/>
</dbReference>
<evidence type="ECO:0000256" key="8">
    <source>
        <dbReference type="SAM" id="MobiDB-lite"/>
    </source>
</evidence>
<dbReference type="GO" id="GO:0005634">
    <property type="term" value="C:nucleus"/>
    <property type="evidence" value="ECO:0007669"/>
    <property type="project" value="UniProtKB-SubCell"/>
</dbReference>
<dbReference type="InterPro" id="IPR039024">
    <property type="entry name" value="RTC4"/>
</dbReference>
<evidence type="ECO:0000313" key="11">
    <source>
        <dbReference type="Proteomes" id="UP000629468"/>
    </source>
</evidence>
<evidence type="ECO:0000256" key="3">
    <source>
        <dbReference type="ARBA" id="ARBA00004496"/>
    </source>
</evidence>
<evidence type="ECO:0000256" key="7">
    <source>
        <dbReference type="ARBA" id="ARBA00023242"/>
    </source>
</evidence>
<evidence type="ECO:0000256" key="4">
    <source>
        <dbReference type="ARBA" id="ARBA00009461"/>
    </source>
</evidence>
<feature type="compositionally biased region" description="Basic and acidic residues" evidence="8">
    <location>
        <begin position="794"/>
        <end position="811"/>
    </location>
</feature>
<protein>
    <recommendedName>
        <fullName evidence="5">Restriction of telomere capping protein 4</fullName>
    </recommendedName>
</protein>
<feature type="compositionally biased region" description="Polar residues" evidence="8">
    <location>
        <begin position="1052"/>
        <end position="1071"/>
    </location>
</feature>
<evidence type="ECO:0000313" key="10">
    <source>
        <dbReference type="EMBL" id="KAF7770657.1"/>
    </source>
</evidence>
<comment type="subcellular location">
    <subcellularLocation>
        <location evidence="3">Cytoplasm</location>
    </subcellularLocation>
    <subcellularLocation>
        <location evidence="2">Nucleus</location>
    </subcellularLocation>
</comment>
<keyword evidence="6" id="KW-0963">Cytoplasm</keyword>
<feature type="region of interest" description="Disordered" evidence="8">
    <location>
        <begin position="719"/>
        <end position="1071"/>
    </location>
</feature>
<feature type="compositionally biased region" description="Polar residues" evidence="8">
    <location>
        <begin position="156"/>
        <end position="165"/>
    </location>
</feature>
<reference evidence="10 11" key="1">
    <citation type="journal article" name="Sci. Rep.">
        <title>Telomere-to-telomere assembled and centromere annotated genomes of the two main subspecies of the button mushroom Agaricus bisporus reveal especially polymorphic chromosome ends.</title>
        <authorList>
            <person name="Sonnenberg A.S.M."/>
            <person name="Sedaghat-Telgerd N."/>
            <person name="Lavrijssen B."/>
            <person name="Ohm R.A."/>
            <person name="Hendrickx P.M."/>
            <person name="Scholtmeijer K."/>
            <person name="Baars J.J.P."/>
            <person name="van Peer A."/>
        </authorList>
    </citation>
    <scope>NUCLEOTIDE SEQUENCE [LARGE SCALE GENOMIC DNA]</scope>
    <source>
        <strain evidence="10 11">H119_p4</strain>
    </source>
</reference>
<comment type="function">
    <text evidence="1">May be involved in a process influencing telomere capping.</text>
</comment>
<feature type="compositionally biased region" description="Basic residues" evidence="8">
    <location>
        <begin position="730"/>
        <end position="742"/>
    </location>
</feature>
<feature type="compositionally biased region" description="Basic and acidic residues" evidence="8">
    <location>
        <begin position="888"/>
        <end position="897"/>
    </location>
</feature>
<feature type="compositionally biased region" description="Basic residues" evidence="8">
    <location>
        <begin position="315"/>
        <end position="325"/>
    </location>
</feature>
<dbReference type="AlphaFoldDB" id="A0A8H7CDK3"/>
<dbReference type="PANTHER" id="PTHR41391:SF1">
    <property type="entry name" value="RESTRICTION OF TELOMERE CAPPING PROTEIN 4"/>
    <property type="match status" value="1"/>
</dbReference>
<feature type="compositionally biased region" description="Pro residues" evidence="8">
    <location>
        <begin position="178"/>
        <end position="188"/>
    </location>
</feature>
<organism evidence="10 11">
    <name type="scientific">Agaricus bisporus var. burnettii</name>
    <dbReference type="NCBI Taxonomy" id="192524"/>
    <lineage>
        <taxon>Eukaryota</taxon>
        <taxon>Fungi</taxon>
        <taxon>Dikarya</taxon>
        <taxon>Basidiomycota</taxon>
        <taxon>Agaricomycotina</taxon>
        <taxon>Agaricomycetes</taxon>
        <taxon>Agaricomycetidae</taxon>
        <taxon>Agaricales</taxon>
        <taxon>Agaricineae</taxon>
        <taxon>Agaricaceae</taxon>
        <taxon>Agaricus</taxon>
    </lineage>
</organism>
<name>A0A8H7CDK3_AGABI</name>
<feature type="compositionally biased region" description="Polar residues" evidence="8">
    <location>
        <begin position="1"/>
        <end position="10"/>
    </location>
</feature>
<feature type="compositionally biased region" description="Low complexity" evidence="8">
    <location>
        <begin position="812"/>
        <end position="829"/>
    </location>
</feature>
<accession>A0A8H7CDK3</accession>
<dbReference type="SMART" id="SM01312">
    <property type="entry name" value="RTC4"/>
    <property type="match status" value="1"/>
</dbReference>
<evidence type="ECO:0000256" key="5">
    <source>
        <dbReference type="ARBA" id="ARBA00015162"/>
    </source>
</evidence>